<proteinExistence type="predicted"/>
<evidence type="ECO:0000313" key="2">
    <source>
        <dbReference type="Proteomes" id="UP000243579"/>
    </source>
</evidence>
<gene>
    <name evidence="1" type="ORF">ACHHYP_10142</name>
</gene>
<reference evidence="1 2" key="1">
    <citation type="journal article" date="2014" name="Genome Biol. Evol.">
        <title>The secreted proteins of Achlya hypogyna and Thraustotheca clavata identify the ancestral oomycete secretome and reveal gene acquisitions by horizontal gene transfer.</title>
        <authorList>
            <person name="Misner I."/>
            <person name="Blouin N."/>
            <person name="Leonard G."/>
            <person name="Richards T.A."/>
            <person name="Lane C.E."/>
        </authorList>
    </citation>
    <scope>NUCLEOTIDE SEQUENCE [LARGE SCALE GENOMIC DNA]</scope>
    <source>
        <strain evidence="1 2">ATCC 48635</strain>
    </source>
</reference>
<protein>
    <submittedName>
        <fullName evidence="1">Uncharacterized protein</fullName>
    </submittedName>
</protein>
<dbReference type="AlphaFoldDB" id="A0A1V9ZI56"/>
<accession>A0A1V9ZI56</accession>
<dbReference type="Proteomes" id="UP000243579">
    <property type="component" value="Unassembled WGS sequence"/>
</dbReference>
<comment type="caution">
    <text evidence="1">The sequence shown here is derived from an EMBL/GenBank/DDBJ whole genome shotgun (WGS) entry which is preliminary data.</text>
</comment>
<evidence type="ECO:0000313" key="1">
    <source>
        <dbReference type="EMBL" id="OQR97683.1"/>
    </source>
</evidence>
<name>A0A1V9ZI56_ACHHY</name>
<sequence>MQFLMQWTRLDRTAPLSLLLFSDSAADLYLSHEILARTYFGQREQSEPVATFDLLPWTNRSTSEVQREIHSRLARVVGKCSKRSMLVIENLQALPPGKLTALDIFLDSLAGKRAPFQAEAGDTIDTTNTLFVFLFQTSGGLGRPWKEYMEAAWAFEGVEFTPSALIGRISEVSRARASL</sequence>
<dbReference type="EMBL" id="JNBR01000099">
    <property type="protein sequence ID" value="OQR97683.1"/>
    <property type="molecule type" value="Genomic_DNA"/>
</dbReference>
<dbReference type="OrthoDB" id="79563at2759"/>
<keyword evidence="2" id="KW-1185">Reference proteome</keyword>
<organism evidence="1 2">
    <name type="scientific">Achlya hypogyna</name>
    <name type="common">Oomycete</name>
    <name type="synonym">Protoachlya hypogyna</name>
    <dbReference type="NCBI Taxonomy" id="1202772"/>
    <lineage>
        <taxon>Eukaryota</taxon>
        <taxon>Sar</taxon>
        <taxon>Stramenopiles</taxon>
        <taxon>Oomycota</taxon>
        <taxon>Saprolegniomycetes</taxon>
        <taxon>Saprolegniales</taxon>
        <taxon>Achlyaceae</taxon>
        <taxon>Achlya</taxon>
    </lineage>
</organism>